<keyword evidence="6 12" id="KW-0489">Methyltransferase</keyword>
<keyword evidence="8" id="KW-0949">S-adenosyl-L-methionine</keyword>
<protein>
    <recommendedName>
        <fullName evidence="4">Protein-L-isoaspartate O-methyltransferase</fullName>
        <ecNumber evidence="3">2.1.1.77</ecNumber>
    </recommendedName>
    <alternativeName>
        <fullName evidence="11">L-isoaspartyl protein carboxyl methyltransferase</fullName>
    </alternativeName>
    <alternativeName>
        <fullName evidence="9">Protein L-isoaspartyl methyltransferase</fullName>
    </alternativeName>
    <alternativeName>
        <fullName evidence="10">Protein-beta-aspartate methyltransferase</fullName>
    </alternativeName>
</protein>
<evidence type="ECO:0000256" key="2">
    <source>
        <dbReference type="ARBA" id="ARBA00005369"/>
    </source>
</evidence>
<dbReference type="PANTHER" id="PTHR11579">
    <property type="entry name" value="PROTEIN-L-ISOASPARTATE O-METHYLTRANSFERASE"/>
    <property type="match status" value="1"/>
</dbReference>
<dbReference type="InterPro" id="IPR029063">
    <property type="entry name" value="SAM-dependent_MTases_sf"/>
</dbReference>
<evidence type="ECO:0000313" key="12">
    <source>
        <dbReference type="EMBL" id="MBA9003066.1"/>
    </source>
</evidence>
<dbReference type="Gene3D" id="3.40.50.150">
    <property type="entry name" value="Vaccinia Virus protein VP39"/>
    <property type="match status" value="1"/>
</dbReference>
<sequence>MSDAADSARAEQLRSGLVDALVTDGVITSREVETAFRTVPRHMFAPEASLEEAYAQDRLVTKRDEHGITISSVSAPQIQAMMLEQAELGPGMRVLEIGSGGYNAALMAELVGPGGVVTTIDIDPDVIDRARRFLKEAGYPHVNVVLADGEQGCAEHAPFDRIMVTAGAWDIPPAWVDQLTEGGSITVPLRMRGLTRSITFTRVGDHLESRSARVCGFVAMQGAGRHRERLLLLRGKEIGLRFDDGWPADPDLLNGAFEAGDARVWSGVTVGRREPFDTLQLWLATALDGFCLLSVDKDLDSGLVRPVNRIAAPAVVEGAGFAYLTVRGVDETSVEFGAHAFGPDAVRLAETMAEQVGVWDRVHRTGPGPRFAVYPAHIPVGRLPDGLVITKRHVHVTVSWPAAQPSAAGQRVPAPPTE</sequence>
<comment type="subcellular location">
    <subcellularLocation>
        <location evidence="1">Cytoplasm</location>
    </subcellularLocation>
</comment>
<organism evidence="12 13">
    <name type="scientific">Thermomonospora cellulosilytica</name>
    <dbReference type="NCBI Taxonomy" id="1411118"/>
    <lineage>
        <taxon>Bacteria</taxon>
        <taxon>Bacillati</taxon>
        <taxon>Actinomycetota</taxon>
        <taxon>Actinomycetes</taxon>
        <taxon>Streptosporangiales</taxon>
        <taxon>Thermomonosporaceae</taxon>
        <taxon>Thermomonospora</taxon>
    </lineage>
</organism>
<dbReference type="EC" id="2.1.1.77" evidence="3"/>
<dbReference type="InterPro" id="IPR000682">
    <property type="entry name" value="PCMT"/>
</dbReference>
<evidence type="ECO:0000256" key="10">
    <source>
        <dbReference type="ARBA" id="ARBA00031323"/>
    </source>
</evidence>
<evidence type="ECO:0000313" key="13">
    <source>
        <dbReference type="Proteomes" id="UP000539313"/>
    </source>
</evidence>
<comment type="similarity">
    <text evidence="2">Belongs to the methyltransferase superfamily. L-isoaspartyl/D-aspartyl protein methyltransferase family.</text>
</comment>
<evidence type="ECO:0000256" key="8">
    <source>
        <dbReference type="ARBA" id="ARBA00022691"/>
    </source>
</evidence>
<accession>A0A7W3MWA4</accession>
<dbReference type="GO" id="GO:0004719">
    <property type="term" value="F:protein-L-isoaspartate (D-aspartate) O-methyltransferase activity"/>
    <property type="evidence" value="ECO:0007669"/>
    <property type="project" value="UniProtKB-EC"/>
</dbReference>
<dbReference type="NCBIfam" id="TIGR04364">
    <property type="entry name" value="methyltran_FxLD"/>
    <property type="match status" value="1"/>
</dbReference>
<dbReference type="Proteomes" id="UP000539313">
    <property type="component" value="Unassembled WGS sequence"/>
</dbReference>
<name>A0A7W3MWA4_9ACTN</name>
<evidence type="ECO:0000256" key="5">
    <source>
        <dbReference type="ARBA" id="ARBA00022490"/>
    </source>
</evidence>
<keyword evidence="13" id="KW-1185">Reference proteome</keyword>
<evidence type="ECO:0000256" key="9">
    <source>
        <dbReference type="ARBA" id="ARBA00030757"/>
    </source>
</evidence>
<dbReference type="AlphaFoldDB" id="A0A7W3MWA4"/>
<evidence type="ECO:0000256" key="3">
    <source>
        <dbReference type="ARBA" id="ARBA00011890"/>
    </source>
</evidence>
<gene>
    <name evidence="12" type="ORF">HNR21_001948</name>
</gene>
<dbReference type="PANTHER" id="PTHR11579:SF0">
    <property type="entry name" value="PROTEIN-L-ISOASPARTATE(D-ASPARTATE) O-METHYLTRANSFERASE"/>
    <property type="match status" value="1"/>
</dbReference>
<evidence type="ECO:0000256" key="6">
    <source>
        <dbReference type="ARBA" id="ARBA00022603"/>
    </source>
</evidence>
<proteinExistence type="inferred from homology"/>
<evidence type="ECO:0000256" key="7">
    <source>
        <dbReference type="ARBA" id="ARBA00022679"/>
    </source>
</evidence>
<evidence type="ECO:0000256" key="11">
    <source>
        <dbReference type="ARBA" id="ARBA00031350"/>
    </source>
</evidence>
<reference evidence="12 13" key="1">
    <citation type="submission" date="2020-08" db="EMBL/GenBank/DDBJ databases">
        <title>Sequencing the genomes of 1000 actinobacteria strains.</title>
        <authorList>
            <person name="Klenk H.-P."/>
        </authorList>
    </citation>
    <scope>NUCLEOTIDE SEQUENCE [LARGE SCALE GENOMIC DNA]</scope>
    <source>
        <strain evidence="12 13">DSM 45823</strain>
    </source>
</reference>
<dbReference type="InterPro" id="IPR027573">
    <property type="entry name" value="Methyltran_FxLD"/>
</dbReference>
<dbReference type="GO" id="GO:0032259">
    <property type="term" value="P:methylation"/>
    <property type="evidence" value="ECO:0007669"/>
    <property type="project" value="UniProtKB-KW"/>
</dbReference>
<dbReference type="CDD" id="cd02440">
    <property type="entry name" value="AdoMet_MTases"/>
    <property type="match status" value="1"/>
</dbReference>
<evidence type="ECO:0000256" key="1">
    <source>
        <dbReference type="ARBA" id="ARBA00004496"/>
    </source>
</evidence>
<keyword evidence="5" id="KW-0963">Cytoplasm</keyword>
<keyword evidence="7 12" id="KW-0808">Transferase</keyword>
<dbReference type="Pfam" id="PF01135">
    <property type="entry name" value="PCMT"/>
    <property type="match status" value="1"/>
</dbReference>
<comment type="caution">
    <text evidence="12">The sequence shown here is derived from an EMBL/GenBank/DDBJ whole genome shotgun (WGS) entry which is preliminary data.</text>
</comment>
<dbReference type="GO" id="GO:0005737">
    <property type="term" value="C:cytoplasm"/>
    <property type="evidence" value="ECO:0007669"/>
    <property type="project" value="UniProtKB-SubCell"/>
</dbReference>
<dbReference type="SUPFAM" id="SSF53335">
    <property type="entry name" value="S-adenosyl-L-methionine-dependent methyltransferases"/>
    <property type="match status" value="1"/>
</dbReference>
<evidence type="ECO:0000256" key="4">
    <source>
        <dbReference type="ARBA" id="ARBA00013346"/>
    </source>
</evidence>
<dbReference type="EMBL" id="JACJII010000001">
    <property type="protein sequence ID" value="MBA9003066.1"/>
    <property type="molecule type" value="Genomic_DNA"/>
</dbReference>